<dbReference type="Gene3D" id="2.60.34.10">
    <property type="entry name" value="Substrate Binding Domain Of DNAk, Chain A, domain 1"/>
    <property type="match status" value="1"/>
</dbReference>
<dbReference type="PROSITE" id="PS00297">
    <property type="entry name" value="HSP70_1"/>
    <property type="match status" value="1"/>
</dbReference>
<dbReference type="Proteomes" id="UP000539032">
    <property type="component" value="Unassembled WGS sequence"/>
</dbReference>
<keyword evidence="2 5" id="KW-0547">Nucleotide-binding</keyword>
<feature type="non-terminal residue" evidence="7">
    <location>
        <position position="638"/>
    </location>
</feature>
<proteinExistence type="inferred from homology"/>
<dbReference type="GO" id="GO:0140662">
    <property type="term" value="F:ATP-dependent protein folding chaperone"/>
    <property type="evidence" value="ECO:0007669"/>
    <property type="project" value="InterPro"/>
</dbReference>
<dbReference type="OrthoDB" id="2401965at2759"/>
<reference evidence="7 8" key="1">
    <citation type="submission" date="2020-02" db="EMBL/GenBank/DDBJ databases">
        <title>Bird 10,000 Genomes (B10K) Project - Family phase.</title>
        <authorList>
            <person name="Zhang G."/>
        </authorList>
    </citation>
    <scope>NUCLEOTIDE SEQUENCE [LARGE SCALE GENOMIC DNA]</scope>
    <source>
        <strain evidence="7">B10K-DU-002-70</strain>
        <tissue evidence="7">Muscle</tissue>
    </source>
</reference>
<dbReference type="GO" id="GO:0005524">
    <property type="term" value="F:ATP binding"/>
    <property type="evidence" value="ECO:0007669"/>
    <property type="project" value="UniProtKB-KW"/>
</dbReference>
<dbReference type="InterPro" id="IPR029047">
    <property type="entry name" value="HSP70_peptide-bd_sf"/>
</dbReference>
<comment type="similarity">
    <text evidence="1 5">Belongs to the heat shock protein 70 family.</text>
</comment>
<evidence type="ECO:0000256" key="3">
    <source>
        <dbReference type="ARBA" id="ARBA00022840"/>
    </source>
</evidence>
<feature type="region of interest" description="Disordered" evidence="6">
    <location>
        <begin position="606"/>
        <end position="638"/>
    </location>
</feature>
<dbReference type="Gene3D" id="1.20.1270.10">
    <property type="match status" value="1"/>
</dbReference>
<dbReference type="PROSITE" id="PS01036">
    <property type="entry name" value="HSP70_3"/>
    <property type="match status" value="1"/>
</dbReference>
<dbReference type="EMBL" id="VZTL01065547">
    <property type="protein sequence ID" value="NXX61696.1"/>
    <property type="molecule type" value="Genomic_DNA"/>
</dbReference>
<evidence type="ECO:0000256" key="5">
    <source>
        <dbReference type="RuleBase" id="RU003322"/>
    </source>
</evidence>
<protein>
    <submittedName>
        <fullName evidence="7">HSP7C protein</fullName>
    </submittedName>
</protein>
<dbReference type="FunFam" id="1.20.1270.10:FF:000003">
    <property type="entry name" value="heat shock cognate 71 kDa protein-like"/>
    <property type="match status" value="1"/>
</dbReference>
<dbReference type="PRINTS" id="PR00301">
    <property type="entry name" value="HEATSHOCK70"/>
</dbReference>
<dbReference type="Pfam" id="PF00012">
    <property type="entry name" value="HSP70"/>
    <property type="match status" value="1"/>
</dbReference>
<dbReference type="FunFam" id="3.30.30.30:FF:000001">
    <property type="entry name" value="heat shock 70 kDa protein-like"/>
    <property type="match status" value="1"/>
</dbReference>
<sequence>KMSKGPAVGIDLGTTYSCVGVFQHGKVEIIANDQGNRTTPSYVAFTDTERLIGDAAKNQVAMNPTNTVFDAKRLIGRRFDDSVVQSDMKHWPFTVVNDAGRPKVQVEYKGETKSFYPEEISSMVLTKMKEIAEAYLGKTVTNAVVTVPAYFNDSQRQATKDAGTIAGLNVLRIINEPTAAAIAYGLDKKVGAERNVLIFDLGGGTFDVSILTIEDGIFEVKSTAGDTHLGGEDFDNRMVNHFIAEFKRKHKKDISENKRAVRRLRTACERAKRTLSSSTQASIEIDSLYEGIDFYTSITRARFEELNADLFRGTLDPVEKALRDAKLDKSQIHDIVLVGGSTRIPKIQKLLQDFFNGKELNKSINPDEAVAYGAGNDENSHLLRGKTVGKKLALTCSDESGSKAIRSFHQKSKDLCWSKYLPWMSERPCHFRIVYEGERAMTKDNNLLGKFELTGIPPAPRGVPQIEVTFDIDANGILNVSAVDKSTGKENKITITNDKGRLSKEDIERMVQEAEKYKAEDEKQRDKVSSKNSLESYAFNMKATVEDEKLQGKISDEDKQKILDKCNEIINWLDKNQTAEKEEFEHQQKELEKVCNPIITKLYQSAGGMPGGMPGGFPGGGAPPSGGASSGPTIEEVD</sequence>
<feature type="non-terminal residue" evidence="7">
    <location>
        <position position="1"/>
    </location>
</feature>
<dbReference type="FunFam" id="3.90.640.10:FF:000134">
    <property type="entry name" value="Heat shock cognate 71 kDa protein"/>
    <property type="match status" value="1"/>
</dbReference>
<evidence type="ECO:0000256" key="4">
    <source>
        <dbReference type="ARBA" id="ARBA00023016"/>
    </source>
</evidence>
<feature type="compositionally biased region" description="Gly residues" evidence="6">
    <location>
        <begin position="608"/>
        <end position="624"/>
    </location>
</feature>
<dbReference type="InterPro" id="IPR043129">
    <property type="entry name" value="ATPase_NBD"/>
</dbReference>
<evidence type="ECO:0000313" key="7">
    <source>
        <dbReference type="EMBL" id="NXX61696.1"/>
    </source>
</evidence>
<name>A0A7L4I7M2_SCOUM</name>
<gene>
    <name evidence="7" type="primary">Hspa8</name>
    <name evidence="7" type="ORF">SCOUMB_R00352</name>
</gene>
<dbReference type="Gene3D" id="3.30.30.30">
    <property type="match status" value="1"/>
</dbReference>
<dbReference type="InterPro" id="IPR018181">
    <property type="entry name" value="Heat_shock_70_CS"/>
</dbReference>
<evidence type="ECO:0000313" key="8">
    <source>
        <dbReference type="Proteomes" id="UP000539032"/>
    </source>
</evidence>
<dbReference type="FunFam" id="3.30.420.40:FF:000172">
    <property type="entry name" value="Heat shock 70 kDa protein"/>
    <property type="match status" value="1"/>
</dbReference>
<dbReference type="PROSITE" id="PS00329">
    <property type="entry name" value="HSP70_2"/>
    <property type="match status" value="1"/>
</dbReference>
<dbReference type="PANTHER" id="PTHR19375">
    <property type="entry name" value="HEAT SHOCK PROTEIN 70KDA"/>
    <property type="match status" value="1"/>
</dbReference>
<dbReference type="Gene3D" id="3.30.420.40">
    <property type="match status" value="2"/>
</dbReference>
<dbReference type="SUPFAM" id="SSF100920">
    <property type="entry name" value="Heat shock protein 70kD (HSP70), peptide-binding domain"/>
    <property type="match status" value="1"/>
</dbReference>
<dbReference type="FunFam" id="2.60.34.10:FF:000056">
    <property type="entry name" value="Protein CBG18239"/>
    <property type="match status" value="1"/>
</dbReference>
<evidence type="ECO:0000256" key="6">
    <source>
        <dbReference type="SAM" id="MobiDB-lite"/>
    </source>
</evidence>
<dbReference type="Gene3D" id="3.90.640.10">
    <property type="entry name" value="Actin, Chain A, domain 4"/>
    <property type="match status" value="1"/>
</dbReference>
<dbReference type="SUPFAM" id="SSF53067">
    <property type="entry name" value="Actin-like ATPase domain"/>
    <property type="match status" value="2"/>
</dbReference>
<dbReference type="CDD" id="cd10233">
    <property type="entry name" value="ASKHA_NBD_HSP70_HSPA1"/>
    <property type="match status" value="1"/>
</dbReference>
<keyword evidence="4" id="KW-0346">Stress response</keyword>
<dbReference type="AlphaFoldDB" id="A0A7L4I7M2"/>
<dbReference type="InterPro" id="IPR029048">
    <property type="entry name" value="HSP70_C_sf"/>
</dbReference>
<keyword evidence="8" id="KW-1185">Reference proteome</keyword>
<evidence type="ECO:0000256" key="2">
    <source>
        <dbReference type="ARBA" id="ARBA00022741"/>
    </source>
</evidence>
<keyword evidence="3 5" id="KW-0067">ATP-binding</keyword>
<accession>A0A7L4I7M2</accession>
<dbReference type="FunFam" id="3.30.420.40:FF:000135">
    <property type="entry name" value="Heat shock cognate 71 kDa protein"/>
    <property type="match status" value="1"/>
</dbReference>
<comment type="caution">
    <text evidence="7">The sequence shown here is derived from an EMBL/GenBank/DDBJ whole genome shotgun (WGS) entry which is preliminary data.</text>
</comment>
<evidence type="ECO:0000256" key="1">
    <source>
        <dbReference type="ARBA" id="ARBA00007381"/>
    </source>
</evidence>
<dbReference type="InterPro" id="IPR013126">
    <property type="entry name" value="Hsp_70_fam"/>
</dbReference>
<dbReference type="FunFam" id="3.30.420.40:FF:000026">
    <property type="entry name" value="Heat shock protein 70"/>
    <property type="match status" value="1"/>
</dbReference>
<dbReference type="SUPFAM" id="SSF100934">
    <property type="entry name" value="Heat shock protein 70kD (HSP70), C-terminal subdomain"/>
    <property type="match status" value="1"/>
</dbReference>
<organism evidence="7 8">
    <name type="scientific">Scopus umbretta</name>
    <name type="common">Hammerkop</name>
    <dbReference type="NCBI Taxonomy" id="33581"/>
    <lineage>
        <taxon>Eukaryota</taxon>
        <taxon>Metazoa</taxon>
        <taxon>Chordata</taxon>
        <taxon>Craniata</taxon>
        <taxon>Vertebrata</taxon>
        <taxon>Euteleostomi</taxon>
        <taxon>Archelosauria</taxon>
        <taxon>Archosauria</taxon>
        <taxon>Dinosauria</taxon>
        <taxon>Saurischia</taxon>
        <taxon>Theropoda</taxon>
        <taxon>Coelurosauria</taxon>
        <taxon>Aves</taxon>
        <taxon>Neognathae</taxon>
        <taxon>Neoaves</taxon>
        <taxon>Aequornithes</taxon>
        <taxon>Pelecaniformes</taxon>
        <taxon>Scopidae</taxon>
        <taxon>Scopus</taxon>
    </lineage>
</organism>